<dbReference type="SMART" id="SM00857">
    <property type="entry name" value="Resolvase"/>
    <property type="match status" value="1"/>
</dbReference>
<evidence type="ECO:0000256" key="6">
    <source>
        <dbReference type="SAM" id="MobiDB-lite"/>
    </source>
</evidence>
<sequence>MRGSRMSTCIRQRPGPEVLDPGHVAGSRTVGLSTLVSGYRFLDTAGGGPVWAYARVSTRDQNPQLQLDALAASGYDELVMEKESGRRGVARPEWEALPALPKAGDTLKFWKSDRWGRSAGHVLTTVNELRDRGITVVSLTENFDLGTKEGRFMFAVLAAAAEYELELRAERQAEGIAAAKRREATGAMLPDKKKTGRPRAVGPAELATLRRLVADGVTVTEAARTLKIGRPPPSEALGKADLLQTAHLQAAHDTPLAADDDNGARRIRQEMAQISDGMSRRASEQLTEIGRQWREEDARRHVGDTP</sequence>
<dbReference type="GO" id="GO:0000150">
    <property type="term" value="F:DNA strand exchange activity"/>
    <property type="evidence" value="ECO:0007669"/>
    <property type="project" value="InterPro"/>
</dbReference>
<dbReference type="InterPro" id="IPR006118">
    <property type="entry name" value="Recombinase_CS"/>
</dbReference>
<gene>
    <name evidence="8" type="ORF">FH610_001770</name>
</gene>
<keyword evidence="2" id="KW-0238">DNA-binding</keyword>
<feature type="compositionally biased region" description="Basic and acidic residues" evidence="6">
    <location>
        <begin position="291"/>
        <end position="306"/>
    </location>
</feature>
<keyword evidence="3" id="KW-0233">DNA recombination</keyword>
<dbReference type="GO" id="GO:0003677">
    <property type="term" value="F:DNA binding"/>
    <property type="evidence" value="ECO:0007669"/>
    <property type="project" value="UniProtKB-KW"/>
</dbReference>
<evidence type="ECO:0000313" key="8">
    <source>
        <dbReference type="EMBL" id="KAB8187913.1"/>
    </source>
</evidence>
<reference evidence="8 9" key="1">
    <citation type="submission" date="2019-10" db="EMBL/GenBank/DDBJ databases">
        <title>Nonomuraea sp. nov., isolated from Phyllanthus amarus.</title>
        <authorList>
            <person name="Klykleung N."/>
            <person name="Tanasupawat S."/>
        </authorList>
    </citation>
    <scope>NUCLEOTIDE SEQUENCE [LARGE SCALE GENOMIC DNA]</scope>
    <source>
        <strain evidence="8 9">CR1-09</strain>
    </source>
</reference>
<evidence type="ECO:0000256" key="1">
    <source>
        <dbReference type="ARBA" id="ARBA00022908"/>
    </source>
</evidence>
<name>A0A5N6C6F0_9ACTN</name>
<dbReference type="PANTHER" id="PTHR30461">
    <property type="entry name" value="DNA-INVERTASE FROM LAMBDOID PROPHAGE"/>
    <property type="match status" value="1"/>
</dbReference>
<evidence type="ECO:0000259" key="7">
    <source>
        <dbReference type="PROSITE" id="PS51736"/>
    </source>
</evidence>
<feature type="domain" description="Resolvase/invertase-type recombinase catalytic" evidence="7">
    <location>
        <begin position="49"/>
        <end position="183"/>
    </location>
</feature>
<dbReference type="AlphaFoldDB" id="A0A5N6C6F0"/>
<dbReference type="PROSITE" id="PS51736">
    <property type="entry name" value="RECOMBINASES_3"/>
    <property type="match status" value="1"/>
</dbReference>
<dbReference type="EMBL" id="VDMA02000001">
    <property type="protein sequence ID" value="KAB8187913.1"/>
    <property type="molecule type" value="Genomic_DNA"/>
</dbReference>
<dbReference type="InterPro" id="IPR036162">
    <property type="entry name" value="Resolvase-like_N_sf"/>
</dbReference>
<dbReference type="InterPro" id="IPR006119">
    <property type="entry name" value="Resolv_N"/>
</dbReference>
<dbReference type="PANTHER" id="PTHR30461:SF2">
    <property type="entry name" value="SERINE RECOMBINASE PINE-RELATED"/>
    <property type="match status" value="1"/>
</dbReference>
<dbReference type="CDD" id="cd03768">
    <property type="entry name" value="SR_ResInv"/>
    <property type="match status" value="1"/>
</dbReference>
<proteinExistence type="predicted"/>
<accession>A0A5N6C6F0</accession>
<evidence type="ECO:0000256" key="2">
    <source>
        <dbReference type="ARBA" id="ARBA00023125"/>
    </source>
</evidence>
<keyword evidence="1" id="KW-0229">DNA integration</keyword>
<dbReference type="RefSeq" id="WP_139572434.1">
    <property type="nucleotide sequence ID" value="NZ_VDMA02000001.1"/>
</dbReference>
<dbReference type="Pfam" id="PF00239">
    <property type="entry name" value="Resolvase"/>
    <property type="match status" value="1"/>
</dbReference>
<dbReference type="Gene3D" id="3.40.50.1390">
    <property type="entry name" value="Resolvase, N-terminal catalytic domain"/>
    <property type="match status" value="1"/>
</dbReference>
<dbReference type="GO" id="GO:0015074">
    <property type="term" value="P:DNA integration"/>
    <property type="evidence" value="ECO:0007669"/>
    <property type="project" value="UniProtKB-KW"/>
</dbReference>
<dbReference type="SUPFAM" id="SSF53041">
    <property type="entry name" value="Resolvase-like"/>
    <property type="match status" value="1"/>
</dbReference>
<keyword evidence="9" id="KW-1185">Reference proteome</keyword>
<comment type="caution">
    <text evidence="8">The sequence shown here is derived from an EMBL/GenBank/DDBJ whole genome shotgun (WGS) entry which is preliminary data.</text>
</comment>
<protein>
    <recommendedName>
        <fullName evidence="7">Resolvase/invertase-type recombinase catalytic domain-containing protein</fullName>
    </recommendedName>
</protein>
<dbReference type="Proteomes" id="UP000313066">
    <property type="component" value="Unassembled WGS sequence"/>
</dbReference>
<evidence type="ECO:0000256" key="4">
    <source>
        <dbReference type="PIRSR" id="PIRSR606118-50"/>
    </source>
</evidence>
<organism evidence="8 9">
    <name type="scientific">Microbispora catharanthi</name>
    <dbReference type="NCBI Taxonomy" id="1712871"/>
    <lineage>
        <taxon>Bacteria</taxon>
        <taxon>Bacillati</taxon>
        <taxon>Actinomycetota</taxon>
        <taxon>Actinomycetes</taxon>
        <taxon>Streptosporangiales</taxon>
        <taxon>Streptosporangiaceae</taxon>
        <taxon>Microbispora</taxon>
    </lineage>
</organism>
<dbReference type="PROSITE" id="PS00397">
    <property type="entry name" value="RECOMBINASES_1"/>
    <property type="match status" value="1"/>
</dbReference>
<feature type="active site" description="O-(5'-phospho-DNA)-serine intermediate" evidence="4 5">
    <location>
        <position position="57"/>
    </location>
</feature>
<dbReference type="InterPro" id="IPR050639">
    <property type="entry name" value="SSR_resolvase"/>
</dbReference>
<evidence type="ECO:0000313" key="9">
    <source>
        <dbReference type="Proteomes" id="UP000313066"/>
    </source>
</evidence>
<evidence type="ECO:0000256" key="5">
    <source>
        <dbReference type="PROSITE-ProRule" id="PRU10137"/>
    </source>
</evidence>
<feature type="region of interest" description="Disordered" evidence="6">
    <location>
        <begin position="272"/>
        <end position="306"/>
    </location>
</feature>
<evidence type="ECO:0000256" key="3">
    <source>
        <dbReference type="ARBA" id="ARBA00023172"/>
    </source>
</evidence>